<feature type="coiled-coil region" evidence="1">
    <location>
        <begin position="1"/>
        <end position="28"/>
    </location>
</feature>
<dbReference type="AlphaFoldDB" id="A0A9P6KRA1"/>
<organism evidence="3 4">
    <name type="scientific">Paraphaeosphaeria minitans</name>
    <dbReference type="NCBI Taxonomy" id="565426"/>
    <lineage>
        <taxon>Eukaryota</taxon>
        <taxon>Fungi</taxon>
        <taxon>Dikarya</taxon>
        <taxon>Ascomycota</taxon>
        <taxon>Pezizomycotina</taxon>
        <taxon>Dothideomycetes</taxon>
        <taxon>Pleosporomycetidae</taxon>
        <taxon>Pleosporales</taxon>
        <taxon>Massarineae</taxon>
        <taxon>Didymosphaeriaceae</taxon>
        <taxon>Paraphaeosphaeria</taxon>
    </lineage>
</organism>
<feature type="compositionally biased region" description="Basic and acidic residues" evidence="2">
    <location>
        <begin position="280"/>
        <end position="290"/>
    </location>
</feature>
<feature type="compositionally biased region" description="Acidic residues" evidence="2">
    <location>
        <begin position="293"/>
        <end position="308"/>
    </location>
</feature>
<keyword evidence="4" id="KW-1185">Reference proteome</keyword>
<evidence type="ECO:0000256" key="2">
    <source>
        <dbReference type="SAM" id="MobiDB-lite"/>
    </source>
</evidence>
<feature type="compositionally biased region" description="Acidic residues" evidence="2">
    <location>
        <begin position="259"/>
        <end position="279"/>
    </location>
</feature>
<dbReference type="Proteomes" id="UP000756921">
    <property type="component" value="Unassembled WGS sequence"/>
</dbReference>
<proteinExistence type="predicted"/>
<keyword evidence="1" id="KW-0175">Coiled coil</keyword>
<protein>
    <submittedName>
        <fullName evidence="3">Uncharacterized protein</fullName>
    </submittedName>
</protein>
<dbReference type="OrthoDB" id="10590663at2759"/>
<gene>
    <name evidence="3" type="ORF">PMIN01_05840</name>
</gene>
<feature type="region of interest" description="Disordered" evidence="2">
    <location>
        <begin position="245"/>
        <end position="308"/>
    </location>
</feature>
<evidence type="ECO:0000256" key="1">
    <source>
        <dbReference type="SAM" id="Coils"/>
    </source>
</evidence>
<sequence>MDGAVRARKRLEGEVERLKQDLEGEQFLHRIAINVTQRLQADLVGERDNYDLLQNDFLRSREALVWSEDAYSRLSKAYTAKVSEIHRLQEENLRTSKQEIQEYEVLTAAHLQTLEALQEGKAKAVETQTMVEEMGDQLATVKAEMNASEVQHNRLRQREAFLEQTLLDLKADRDAMLEKLVVVSEQRKEALEGQRRALKMVDKLKNGELLDDGKEVGAFGEDEEVVSEAQDESLHGDEEVEVFEAIGLGRTGPEKINEDDGEELDEETVIGSEDEEDDGYDIRGEDERQVGAEYDDVSEGDASDGERW</sequence>
<evidence type="ECO:0000313" key="4">
    <source>
        <dbReference type="Proteomes" id="UP000756921"/>
    </source>
</evidence>
<reference evidence="3" key="1">
    <citation type="journal article" date="2020" name="Mol. Plant Microbe Interact.">
        <title>Genome Sequence of the Biocontrol Agent Coniothyrium minitans strain Conio (IMI 134523).</title>
        <authorList>
            <person name="Patel D."/>
            <person name="Shittu T.A."/>
            <person name="Baroncelli R."/>
            <person name="Muthumeenakshi S."/>
            <person name="Osborne T.H."/>
            <person name="Janganan T.K."/>
            <person name="Sreenivasaprasad S."/>
        </authorList>
    </citation>
    <scope>NUCLEOTIDE SEQUENCE</scope>
    <source>
        <strain evidence="3">Conio</strain>
    </source>
</reference>
<evidence type="ECO:0000313" key="3">
    <source>
        <dbReference type="EMBL" id="KAF9735925.1"/>
    </source>
</evidence>
<dbReference type="EMBL" id="WJXW01000005">
    <property type="protein sequence ID" value="KAF9735925.1"/>
    <property type="molecule type" value="Genomic_DNA"/>
</dbReference>
<comment type="caution">
    <text evidence="3">The sequence shown here is derived from an EMBL/GenBank/DDBJ whole genome shotgun (WGS) entry which is preliminary data.</text>
</comment>
<name>A0A9P6KRA1_9PLEO</name>
<feature type="coiled-coil region" evidence="1">
    <location>
        <begin position="138"/>
        <end position="172"/>
    </location>
</feature>
<accession>A0A9P6KRA1</accession>